<evidence type="ECO:0000313" key="1">
    <source>
        <dbReference type="EMBL" id="KXZ43468.1"/>
    </source>
</evidence>
<proteinExistence type="predicted"/>
<accession>A0A150G0V6</accession>
<comment type="caution">
    <text evidence="1">The sequence shown here is derived from an EMBL/GenBank/DDBJ whole genome shotgun (WGS) entry which is preliminary data.</text>
</comment>
<dbReference type="PANTHER" id="PTHR47587">
    <property type="entry name" value="OS05G0103500 PROTEIN"/>
    <property type="match status" value="1"/>
</dbReference>
<dbReference type="OrthoDB" id="541597at2759"/>
<dbReference type="Proteomes" id="UP000075714">
    <property type="component" value="Unassembled WGS sequence"/>
</dbReference>
<dbReference type="InterPro" id="IPR009069">
    <property type="entry name" value="Cys_alpha_HP_mot_SF"/>
</dbReference>
<dbReference type="STRING" id="33097.A0A150G0V6"/>
<dbReference type="PANTHER" id="PTHR47587:SF2">
    <property type="entry name" value="OS05G0103500 PROTEIN"/>
    <property type="match status" value="1"/>
</dbReference>
<dbReference type="AlphaFoldDB" id="A0A150G0V6"/>
<dbReference type="SUPFAM" id="SSF47072">
    <property type="entry name" value="Cysteine alpha-hairpin motif"/>
    <property type="match status" value="1"/>
</dbReference>
<name>A0A150G0V6_GONPE</name>
<dbReference type="EMBL" id="LSYV01000090">
    <property type="protein sequence ID" value="KXZ43468.1"/>
    <property type="molecule type" value="Genomic_DNA"/>
</dbReference>
<evidence type="ECO:0000313" key="2">
    <source>
        <dbReference type="Proteomes" id="UP000075714"/>
    </source>
</evidence>
<keyword evidence="2" id="KW-1185">Reference proteome</keyword>
<organism evidence="1 2">
    <name type="scientific">Gonium pectorale</name>
    <name type="common">Green alga</name>
    <dbReference type="NCBI Taxonomy" id="33097"/>
    <lineage>
        <taxon>Eukaryota</taxon>
        <taxon>Viridiplantae</taxon>
        <taxon>Chlorophyta</taxon>
        <taxon>core chlorophytes</taxon>
        <taxon>Chlorophyceae</taxon>
        <taxon>CS clade</taxon>
        <taxon>Chlamydomonadales</taxon>
        <taxon>Volvocaceae</taxon>
        <taxon>Gonium</taxon>
    </lineage>
</organism>
<protein>
    <submittedName>
        <fullName evidence="1">Uncharacterized protein</fullName>
    </submittedName>
</protein>
<reference evidence="2" key="1">
    <citation type="journal article" date="2016" name="Nat. Commun.">
        <title>The Gonium pectorale genome demonstrates co-option of cell cycle regulation during the evolution of multicellularity.</title>
        <authorList>
            <person name="Hanschen E.R."/>
            <person name="Marriage T.N."/>
            <person name="Ferris P.J."/>
            <person name="Hamaji T."/>
            <person name="Toyoda A."/>
            <person name="Fujiyama A."/>
            <person name="Neme R."/>
            <person name="Noguchi H."/>
            <person name="Minakuchi Y."/>
            <person name="Suzuki M."/>
            <person name="Kawai-Toyooka H."/>
            <person name="Smith D.R."/>
            <person name="Sparks H."/>
            <person name="Anderson J."/>
            <person name="Bakaric R."/>
            <person name="Luria V."/>
            <person name="Karger A."/>
            <person name="Kirschner M.W."/>
            <person name="Durand P.M."/>
            <person name="Michod R.E."/>
            <person name="Nozaki H."/>
            <person name="Olson B.J."/>
        </authorList>
    </citation>
    <scope>NUCLEOTIDE SEQUENCE [LARGE SCALE GENOMIC DNA]</scope>
    <source>
        <strain evidence="2">NIES-2863</strain>
    </source>
</reference>
<sequence>MASSVTATKEVAGLLVKTEETDVAQMQAKAEELLRQYGVAPKPAPCQAESQACAQCFREHPKEAWRCQQAAEAYRMCSTAAFSAARG</sequence>
<gene>
    <name evidence="1" type="ORF">GPECTOR_89g488</name>
</gene>